<keyword evidence="5" id="KW-1185">Reference proteome</keyword>
<feature type="binding site" evidence="2">
    <location>
        <position position="164"/>
    </location>
    <ligand>
        <name>Mn(2+)</name>
        <dbReference type="ChEBI" id="CHEBI:29035"/>
        <label>2</label>
    </ligand>
</feature>
<proteinExistence type="predicted"/>
<dbReference type="OrthoDB" id="9776731at2"/>
<dbReference type="InterPro" id="IPR017439">
    <property type="entry name" value="Amidohydrolase"/>
</dbReference>
<dbReference type="GO" id="GO:0046872">
    <property type="term" value="F:metal ion binding"/>
    <property type="evidence" value="ECO:0007669"/>
    <property type="project" value="UniProtKB-KW"/>
</dbReference>
<dbReference type="FunFam" id="3.30.70.360:FF:000001">
    <property type="entry name" value="N-acetyldiaminopimelate deacetylase"/>
    <property type="match status" value="1"/>
</dbReference>
<dbReference type="PANTHER" id="PTHR11014">
    <property type="entry name" value="PEPTIDASE M20 FAMILY MEMBER"/>
    <property type="match status" value="1"/>
</dbReference>
<dbReference type="PIRSF" id="PIRSF005962">
    <property type="entry name" value="Pept_M20D_amidohydro"/>
    <property type="match status" value="1"/>
</dbReference>
<evidence type="ECO:0000313" key="4">
    <source>
        <dbReference type="EMBL" id="SFA93995.1"/>
    </source>
</evidence>
<dbReference type="Gene3D" id="3.30.70.360">
    <property type="match status" value="1"/>
</dbReference>
<accession>A0A1I0WZ28</accession>
<dbReference type="NCBIfam" id="TIGR01891">
    <property type="entry name" value="amidohydrolases"/>
    <property type="match status" value="1"/>
</dbReference>
<dbReference type="InterPro" id="IPR011650">
    <property type="entry name" value="Peptidase_M20_dimer"/>
</dbReference>
<feature type="binding site" evidence="2">
    <location>
        <position position="364"/>
    </location>
    <ligand>
        <name>Mn(2+)</name>
        <dbReference type="ChEBI" id="CHEBI:29035"/>
        <label>2</label>
    </ligand>
</feature>
<sequence>MSINTMTADIQEEIIKIRRYLHKNPELSMDEYNTTNLVMDTLKHTNIELSKLKDDIGVVGVLRGKGGGPTLGLRGDMDALPIKEETGLDFASNIDGVMHACGHDLHTTILLGTALVLDRMRDQLNGNIKFIFQPGEEVMKGANYVIGQGVLDADPKVDKIVCLHTWPLLESGKIGVRKGPIMAATDTFDVRVNGSGGHAAHPHKSIDPIPIAGQIISGLQSIISRRTSPMDSAAVTLGQIHGGKADNIIANDVTLSGTVRSLVPEVRNNIKQAITEISENIAKAHHTQAEVTFYPGSPPVINDERLVDTMANAVKKELGDDKLVYLPEPSLGGEDFSFYLEHVEGMLFRIGTKNNQEQSMRSLHNPGIIFDEKAIPAGIKAMSSFAVEFLK</sequence>
<gene>
    <name evidence="4" type="ORF">SAMN04488072_10434</name>
</gene>
<dbReference type="Pfam" id="PF01546">
    <property type="entry name" value="Peptidase_M20"/>
    <property type="match status" value="1"/>
</dbReference>
<evidence type="ECO:0000259" key="3">
    <source>
        <dbReference type="Pfam" id="PF07687"/>
    </source>
</evidence>
<dbReference type="GO" id="GO:0019877">
    <property type="term" value="P:diaminopimelate biosynthetic process"/>
    <property type="evidence" value="ECO:0007669"/>
    <property type="project" value="UniProtKB-ARBA"/>
</dbReference>
<organism evidence="4 5">
    <name type="scientific">Lentibacillus halodurans</name>
    <dbReference type="NCBI Taxonomy" id="237679"/>
    <lineage>
        <taxon>Bacteria</taxon>
        <taxon>Bacillati</taxon>
        <taxon>Bacillota</taxon>
        <taxon>Bacilli</taxon>
        <taxon>Bacillales</taxon>
        <taxon>Bacillaceae</taxon>
        <taxon>Lentibacillus</taxon>
    </lineage>
</organism>
<dbReference type="SUPFAM" id="SSF53187">
    <property type="entry name" value="Zn-dependent exopeptidases"/>
    <property type="match status" value="1"/>
</dbReference>
<feature type="binding site" evidence="2">
    <location>
        <position position="137"/>
    </location>
    <ligand>
        <name>Mn(2+)</name>
        <dbReference type="ChEBI" id="CHEBI:29035"/>
        <label>2</label>
    </ligand>
</feature>
<dbReference type="GO" id="GO:0050118">
    <property type="term" value="F:N-acetyldiaminopimelate deacetylase activity"/>
    <property type="evidence" value="ECO:0007669"/>
    <property type="project" value="UniProtKB-ARBA"/>
</dbReference>
<dbReference type="Gene3D" id="3.40.630.10">
    <property type="entry name" value="Zn peptidases"/>
    <property type="match status" value="1"/>
</dbReference>
<keyword evidence="2" id="KW-0464">Manganese</keyword>
<evidence type="ECO:0000256" key="1">
    <source>
        <dbReference type="ARBA" id="ARBA00022801"/>
    </source>
</evidence>
<dbReference type="CDD" id="cd03886">
    <property type="entry name" value="M20_Acy1"/>
    <property type="match status" value="1"/>
</dbReference>
<dbReference type="AlphaFoldDB" id="A0A1I0WZ28"/>
<dbReference type="InterPro" id="IPR036264">
    <property type="entry name" value="Bact_exopeptidase_dim_dom"/>
</dbReference>
<evidence type="ECO:0000313" key="5">
    <source>
        <dbReference type="Proteomes" id="UP000198642"/>
    </source>
</evidence>
<feature type="domain" description="Peptidase M20 dimerisation" evidence="3">
    <location>
        <begin position="187"/>
        <end position="284"/>
    </location>
</feature>
<feature type="binding site" evidence="2">
    <location>
        <position position="101"/>
    </location>
    <ligand>
        <name>Mn(2+)</name>
        <dbReference type="ChEBI" id="CHEBI:29035"/>
        <label>2</label>
    </ligand>
</feature>
<dbReference type="EMBL" id="FOJW01000004">
    <property type="protein sequence ID" value="SFA93995.1"/>
    <property type="molecule type" value="Genomic_DNA"/>
</dbReference>
<comment type="cofactor">
    <cofactor evidence="2">
        <name>Mn(2+)</name>
        <dbReference type="ChEBI" id="CHEBI:29035"/>
    </cofactor>
    <text evidence="2">The Mn(2+) ion enhances activity.</text>
</comment>
<name>A0A1I0WZ28_9BACI</name>
<dbReference type="SUPFAM" id="SSF55031">
    <property type="entry name" value="Bacterial exopeptidase dimerisation domain"/>
    <property type="match status" value="1"/>
</dbReference>
<dbReference type="Pfam" id="PF07687">
    <property type="entry name" value="M20_dimer"/>
    <property type="match status" value="1"/>
</dbReference>
<feature type="binding site" evidence="2">
    <location>
        <position position="103"/>
    </location>
    <ligand>
        <name>Mn(2+)</name>
        <dbReference type="ChEBI" id="CHEBI:29035"/>
        <label>2</label>
    </ligand>
</feature>
<keyword evidence="2" id="KW-0479">Metal-binding</keyword>
<dbReference type="STRING" id="237679.SAMN04488072_10434"/>
<dbReference type="Proteomes" id="UP000198642">
    <property type="component" value="Unassembled WGS sequence"/>
</dbReference>
<evidence type="ECO:0000256" key="2">
    <source>
        <dbReference type="PIRSR" id="PIRSR005962-1"/>
    </source>
</evidence>
<reference evidence="4 5" key="1">
    <citation type="submission" date="2016-10" db="EMBL/GenBank/DDBJ databases">
        <authorList>
            <person name="de Groot N.N."/>
        </authorList>
    </citation>
    <scope>NUCLEOTIDE SEQUENCE [LARGE SCALE GENOMIC DNA]</scope>
    <source>
        <strain evidence="4 5">CGMCC 1.3702</strain>
    </source>
</reference>
<dbReference type="PANTHER" id="PTHR11014:SF63">
    <property type="entry name" value="METALLOPEPTIDASE, PUTATIVE (AFU_ORTHOLOGUE AFUA_6G09600)-RELATED"/>
    <property type="match status" value="1"/>
</dbReference>
<keyword evidence="1 4" id="KW-0378">Hydrolase</keyword>
<protein>
    <submittedName>
        <fullName evidence="4">Amidohydrolase</fullName>
    </submittedName>
</protein>
<dbReference type="InterPro" id="IPR002933">
    <property type="entry name" value="Peptidase_M20"/>
</dbReference>